<feature type="transmembrane region" description="Helical" evidence="1">
    <location>
        <begin position="221"/>
        <end position="241"/>
    </location>
</feature>
<name>A0A430HRE8_9BURK</name>
<sequence length="245" mass="25335">MPGHIATIAAYTLLEALRNRLARVLGLLAVGALALGGFLGQLALTESAALQAALLAALLRLCCVLLVASFVAASVARETGDKGQELLLALAMPRAAYVLGKLAGAGLVALLPALLFGAMASMLAPAAWCAAWALSLWCELWIVAAFSLLCVLTFGQVTSALAATLAFYVLARAIGSLQALAQDGAPFARMTMDALAALLPHLDQFTRSEWLVYGGAQLAPLLAQTAICVGLLGAAALVDFYRKDL</sequence>
<feature type="transmembrane region" description="Helical" evidence="1">
    <location>
        <begin position="97"/>
        <end position="124"/>
    </location>
</feature>
<evidence type="ECO:0000256" key="1">
    <source>
        <dbReference type="SAM" id="Phobius"/>
    </source>
</evidence>
<feature type="transmembrane region" description="Helical" evidence="1">
    <location>
        <begin position="21"/>
        <end position="44"/>
    </location>
</feature>
<dbReference type="OrthoDB" id="8753690at2"/>
<feature type="transmembrane region" description="Helical" evidence="1">
    <location>
        <begin position="161"/>
        <end position="181"/>
    </location>
</feature>
<dbReference type="Proteomes" id="UP000278085">
    <property type="component" value="Unassembled WGS sequence"/>
</dbReference>
<evidence type="ECO:0000313" key="3">
    <source>
        <dbReference type="Proteomes" id="UP000278085"/>
    </source>
</evidence>
<organism evidence="2 3">
    <name type="scientific">Massilia atriviolacea</name>
    <dbReference type="NCBI Taxonomy" id="2495579"/>
    <lineage>
        <taxon>Bacteria</taxon>
        <taxon>Pseudomonadati</taxon>
        <taxon>Pseudomonadota</taxon>
        <taxon>Betaproteobacteria</taxon>
        <taxon>Burkholderiales</taxon>
        <taxon>Oxalobacteraceae</taxon>
        <taxon>Telluria group</taxon>
        <taxon>Massilia</taxon>
    </lineage>
</organism>
<gene>
    <name evidence="2" type="ORF">EJB06_07840</name>
</gene>
<comment type="caution">
    <text evidence="2">The sequence shown here is derived from an EMBL/GenBank/DDBJ whole genome shotgun (WGS) entry which is preliminary data.</text>
</comment>
<keyword evidence="3" id="KW-1185">Reference proteome</keyword>
<protein>
    <submittedName>
        <fullName evidence="2">ABC transporter permease</fullName>
    </submittedName>
</protein>
<evidence type="ECO:0000313" key="2">
    <source>
        <dbReference type="EMBL" id="RSZ60083.1"/>
    </source>
</evidence>
<dbReference type="RefSeq" id="WP_126073444.1">
    <property type="nucleotide sequence ID" value="NZ_CP051166.1"/>
</dbReference>
<accession>A0A430HRE8</accession>
<feature type="transmembrane region" description="Helical" evidence="1">
    <location>
        <begin position="130"/>
        <end position="154"/>
    </location>
</feature>
<keyword evidence="1" id="KW-0812">Transmembrane</keyword>
<dbReference type="AlphaFoldDB" id="A0A430HRE8"/>
<proteinExistence type="predicted"/>
<dbReference type="EMBL" id="RXLQ01000003">
    <property type="protein sequence ID" value="RSZ60083.1"/>
    <property type="molecule type" value="Genomic_DNA"/>
</dbReference>
<feature type="transmembrane region" description="Helical" evidence="1">
    <location>
        <begin position="50"/>
        <end position="76"/>
    </location>
</feature>
<keyword evidence="1" id="KW-0472">Membrane</keyword>
<keyword evidence="1" id="KW-1133">Transmembrane helix</keyword>
<reference evidence="2 3" key="1">
    <citation type="submission" date="2018-12" db="EMBL/GenBank/DDBJ databases">
        <authorList>
            <person name="Yang E."/>
        </authorList>
    </citation>
    <scope>NUCLEOTIDE SEQUENCE [LARGE SCALE GENOMIC DNA]</scope>
    <source>
        <strain evidence="2 3">SOD</strain>
    </source>
</reference>